<protein>
    <recommendedName>
        <fullName evidence="2">C2 domain-containing protein</fullName>
    </recommendedName>
</protein>
<dbReference type="Pfam" id="PF00168">
    <property type="entry name" value="C2"/>
    <property type="match status" value="1"/>
</dbReference>
<dbReference type="Proteomes" id="UP000193380">
    <property type="component" value="Unassembled WGS sequence"/>
</dbReference>
<dbReference type="InterPro" id="IPR040885">
    <property type="entry name" value="SMP_C2CD2L"/>
</dbReference>
<evidence type="ECO:0000313" key="4">
    <source>
        <dbReference type="Proteomes" id="UP000193380"/>
    </source>
</evidence>
<feature type="region of interest" description="Disordered" evidence="1">
    <location>
        <begin position="423"/>
        <end position="462"/>
    </location>
</feature>
<dbReference type="Pfam" id="PF18696">
    <property type="entry name" value="SMP_C2CD2L"/>
    <property type="match status" value="1"/>
</dbReference>
<dbReference type="SMART" id="SM00239">
    <property type="entry name" value="C2"/>
    <property type="match status" value="1"/>
</dbReference>
<sequence length="657" mass="71611">MVTLFIASSITLILYLIQYFYDDLRIQKPEQNNAVSEEADALLGWALSLKSWKSQWRVAWCRALNDESRKSGSPVQLTFEEESLQSSELVVGQVSSFKKSAGQKVAQCKVVGDRLQFSLSASPSAMSPGEPCRYSMKISPLEVQLDLQIREAEGEVWVGWGVSHLETWDLQLSPSFTQDNATGPSVAAVKDVLRQLLCAARPSVMLSCRPAQATEVKEACKQVTSPPKPPRAHDWKLLVKNIRVTCKEQEDGAAGSMNPLCVLQLDDPPQKLSTSVLQNTASPAWDQPFIFELNGRSKELNIQLLDDGKPQENSLMGQVSVPFHLVKKQPKGQQTFALISKDKDQDGVLTCLVTSPGGKLYLTVLHNESCHSILSLFTYLEPSEVRSWQPPTPALTKRVEMDRTVMPCGTVVTTITAVKSKPARPLLPGLSKNPTQRTGTKSKLSSRRVSEQPSMLGTMGSKALSSSDTELLMLNGSDPVAEAAIRQLHESAKQKLKSPVKKSTIIISGVAKTPLSQDDEMALMVGYAAAMDASMSEQGSQEISLATASVVGASSNLPEAWSEPQEGPSGVVQAQAQQASQAEEDPDRNADKTSMSLCISESGSKKSRGESLWDGALCRHCGKSLRSYCCLFLALFSPTIFYRAYHFGNALTLLKSL</sequence>
<dbReference type="STRING" id="8022.A0A060WTE5"/>
<dbReference type="PaxDb" id="8022-A0A060WTE5"/>
<feature type="compositionally biased region" description="Polar residues" evidence="1">
    <location>
        <begin position="432"/>
        <end position="443"/>
    </location>
</feature>
<feature type="domain" description="C2" evidence="2">
    <location>
        <begin position="217"/>
        <end position="336"/>
    </location>
</feature>
<dbReference type="SUPFAM" id="SSF49562">
    <property type="entry name" value="C2 domain (Calcium/lipid-binding domain, CaLB)"/>
    <property type="match status" value="1"/>
</dbReference>
<evidence type="ECO:0000313" key="3">
    <source>
        <dbReference type="EMBL" id="CDQ67870.1"/>
    </source>
</evidence>
<name>A0A060WTE5_ONCMY</name>
<gene>
    <name evidence="3" type="ORF">GSONMT00006764001</name>
</gene>
<dbReference type="CDD" id="cd21682">
    <property type="entry name" value="SMP_C2CD2"/>
    <property type="match status" value="1"/>
</dbReference>
<evidence type="ECO:0000256" key="1">
    <source>
        <dbReference type="SAM" id="MobiDB-lite"/>
    </source>
</evidence>
<reference evidence="3" key="2">
    <citation type="submission" date="2014-03" db="EMBL/GenBank/DDBJ databases">
        <authorList>
            <person name="Genoscope - CEA"/>
        </authorList>
    </citation>
    <scope>NUCLEOTIDE SEQUENCE</scope>
</reference>
<dbReference type="AlphaFoldDB" id="A0A060WTE5"/>
<reference evidence="3" key="1">
    <citation type="journal article" date="2014" name="Nat. Commun.">
        <title>The rainbow trout genome provides novel insights into evolution after whole-genome duplication in vertebrates.</title>
        <authorList>
            <person name="Berthelot C."/>
            <person name="Brunet F."/>
            <person name="Chalopin D."/>
            <person name="Juanchich A."/>
            <person name="Bernard M."/>
            <person name="Noel B."/>
            <person name="Bento P."/>
            <person name="Da Silva C."/>
            <person name="Labadie K."/>
            <person name="Alberti A."/>
            <person name="Aury J.M."/>
            <person name="Louis A."/>
            <person name="Dehais P."/>
            <person name="Bardou P."/>
            <person name="Montfort J."/>
            <person name="Klopp C."/>
            <person name="Cabau C."/>
            <person name="Gaspin C."/>
            <person name="Thorgaard G.H."/>
            <person name="Boussaha M."/>
            <person name="Quillet E."/>
            <person name="Guyomard R."/>
            <person name="Galiana D."/>
            <person name="Bobe J."/>
            <person name="Volff J.N."/>
            <person name="Genet C."/>
            <person name="Wincker P."/>
            <person name="Jaillon O."/>
            <person name="Roest Crollius H."/>
            <person name="Guiguen Y."/>
        </authorList>
    </citation>
    <scope>NUCLEOTIDE SEQUENCE [LARGE SCALE GENOMIC DNA]</scope>
</reference>
<evidence type="ECO:0000259" key="2">
    <source>
        <dbReference type="PROSITE" id="PS50004"/>
    </source>
</evidence>
<organism evidence="3 4">
    <name type="scientific">Oncorhynchus mykiss</name>
    <name type="common">Rainbow trout</name>
    <name type="synonym">Salmo gairdneri</name>
    <dbReference type="NCBI Taxonomy" id="8022"/>
    <lineage>
        <taxon>Eukaryota</taxon>
        <taxon>Metazoa</taxon>
        <taxon>Chordata</taxon>
        <taxon>Craniata</taxon>
        <taxon>Vertebrata</taxon>
        <taxon>Euteleostomi</taxon>
        <taxon>Actinopterygii</taxon>
        <taxon>Neopterygii</taxon>
        <taxon>Teleostei</taxon>
        <taxon>Protacanthopterygii</taxon>
        <taxon>Salmoniformes</taxon>
        <taxon>Salmonidae</taxon>
        <taxon>Salmoninae</taxon>
        <taxon>Oncorhynchus</taxon>
    </lineage>
</organism>
<dbReference type="InterPro" id="IPR035892">
    <property type="entry name" value="C2_domain_sf"/>
</dbReference>
<dbReference type="Gene3D" id="2.60.40.150">
    <property type="entry name" value="C2 domain"/>
    <property type="match status" value="1"/>
</dbReference>
<dbReference type="InterPro" id="IPR039934">
    <property type="entry name" value="C2CD2/C2CD2L"/>
</dbReference>
<dbReference type="PANTHER" id="PTHR21119">
    <property type="entry name" value="C2 DOMAIN-CONTAINING PROTEIN"/>
    <property type="match status" value="1"/>
</dbReference>
<feature type="region of interest" description="Disordered" evidence="1">
    <location>
        <begin position="558"/>
        <end position="593"/>
    </location>
</feature>
<proteinExistence type="predicted"/>
<accession>A0A060WTE5</accession>
<dbReference type="EMBL" id="FR904600">
    <property type="protein sequence ID" value="CDQ67870.1"/>
    <property type="molecule type" value="Genomic_DNA"/>
</dbReference>
<dbReference type="PANTHER" id="PTHR21119:SF7">
    <property type="entry name" value="C2 DOMAIN-CONTAINING PROTEIN 2"/>
    <property type="match status" value="1"/>
</dbReference>
<dbReference type="InterPro" id="IPR000008">
    <property type="entry name" value="C2_dom"/>
</dbReference>
<dbReference type="PROSITE" id="PS50004">
    <property type="entry name" value="C2"/>
    <property type="match status" value="1"/>
</dbReference>